<feature type="transmembrane region" description="Helical" evidence="1">
    <location>
        <begin position="465"/>
        <end position="484"/>
    </location>
</feature>
<keyword evidence="3" id="KW-1185">Reference proteome</keyword>
<organism evidence="2 3">
    <name type="scientific">Clostridium yunnanense</name>
    <dbReference type="NCBI Taxonomy" id="2800325"/>
    <lineage>
        <taxon>Bacteria</taxon>
        <taxon>Bacillati</taxon>
        <taxon>Bacillota</taxon>
        <taxon>Clostridia</taxon>
        <taxon>Eubacteriales</taxon>
        <taxon>Clostridiaceae</taxon>
        <taxon>Clostridium</taxon>
    </lineage>
</organism>
<keyword evidence="1" id="KW-0812">Transmembrane</keyword>
<keyword evidence="1" id="KW-0472">Membrane</keyword>
<feature type="transmembrane region" description="Helical" evidence="1">
    <location>
        <begin position="490"/>
        <end position="508"/>
    </location>
</feature>
<evidence type="ECO:0000256" key="1">
    <source>
        <dbReference type="SAM" id="Phobius"/>
    </source>
</evidence>
<keyword evidence="1" id="KW-1133">Transmembrane helix</keyword>
<feature type="transmembrane region" description="Helical" evidence="1">
    <location>
        <begin position="413"/>
        <end position="437"/>
    </location>
</feature>
<feature type="transmembrane region" description="Helical" evidence="1">
    <location>
        <begin position="67"/>
        <end position="90"/>
    </location>
</feature>
<gene>
    <name evidence="2" type="ORF">JHL18_08760</name>
</gene>
<protein>
    <recommendedName>
        <fullName evidence="4">ABC-2 type transport system permease protein</fullName>
    </recommendedName>
</protein>
<feature type="transmembrane region" description="Helical" evidence="1">
    <location>
        <begin position="111"/>
        <end position="135"/>
    </location>
</feature>
<feature type="transmembrane region" description="Helical" evidence="1">
    <location>
        <begin position="384"/>
        <end position="407"/>
    </location>
</feature>
<accession>A0ABS1EMU4</accession>
<feature type="transmembrane region" description="Helical" evidence="1">
    <location>
        <begin position="341"/>
        <end position="363"/>
    </location>
</feature>
<feature type="transmembrane region" description="Helical" evidence="1">
    <location>
        <begin position="230"/>
        <end position="251"/>
    </location>
</feature>
<reference evidence="3" key="1">
    <citation type="submission" date="2021-01" db="EMBL/GenBank/DDBJ databases">
        <title>Genome public.</title>
        <authorList>
            <person name="Liu C."/>
            <person name="Sun Q."/>
        </authorList>
    </citation>
    <scope>NUCLEOTIDE SEQUENCE [LARGE SCALE GENOMIC DNA]</scope>
    <source>
        <strain evidence="3">YIM B02505</strain>
    </source>
</reference>
<proteinExistence type="predicted"/>
<comment type="caution">
    <text evidence="2">The sequence shown here is derived from an EMBL/GenBank/DDBJ whole genome shotgun (WGS) entry which is preliminary data.</text>
</comment>
<dbReference type="RefSeq" id="WP_200268252.1">
    <property type="nucleotide sequence ID" value="NZ_JAENHN010000027.1"/>
</dbReference>
<dbReference type="Proteomes" id="UP000596739">
    <property type="component" value="Unassembled WGS sequence"/>
</dbReference>
<feature type="transmembrane region" description="Helical" evidence="1">
    <location>
        <begin position="187"/>
        <end position="203"/>
    </location>
</feature>
<name>A0ABS1EMU4_9CLOT</name>
<feature type="transmembrane region" description="Helical" evidence="1">
    <location>
        <begin position="303"/>
        <end position="326"/>
    </location>
</feature>
<evidence type="ECO:0008006" key="4">
    <source>
        <dbReference type="Google" id="ProtNLM"/>
    </source>
</evidence>
<feature type="transmembrane region" description="Helical" evidence="1">
    <location>
        <begin position="147"/>
        <end position="175"/>
    </location>
</feature>
<evidence type="ECO:0000313" key="3">
    <source>
        <dbReference type="Proteomes" id="UP000596739"/>
    </source>
</evidence>
<sequence>MEQIISLVRTSIRSKLNINLGEEKRGKKIINVVAFVIFCIACMEASFVKSFNMLHSSNSDILVFKLIINVELIISALWIFKEVITTFYLASDWKEMMIYPIKPGELLLSKCILCCLANSIISIFALVFLFSYGFLAHVSAYYYLHVILFQIIITAVPTAYFTLITLTIFWVTAVIRNPISNHKSNKWLLVIDLVVGVLTYFLIKDAINNHISVGNLITYTFLGSNLDKPLGIELLITLSIIVIVGLAVYFLGEVYSTIMKGDLFNSRRSKEVELESNLYEFKPKNIIISNIIRDIKLLMRIPALRFNCITFNAFSSLFSAILLIAFRKQILSIQPIIERMMALLIILWFLSLQIANFTMITSFSREGRALNQFKVYPVEIKDILLSKISVGILSNIFPFVSTNLLLFLVSPSLISFVLNEVILIIYLVGITIIQIELDVSSMELKWMDIKELVTIERVIKIVKPYFILTLIPLVVIILDSLILHGKWMKYIPTICIVFAMVFYSLHSFRKIMIKMR</sequence>
<feature type="transmembrane region" description="Helical" evidence="1">
    <location>
        <begin position="29"/>
        <end position="47"/>
    </location>
</feature>
<evidence type="ECO:0000313" key="2">
    <source>
        <dbReference type="EMBL" id="MBK1810727.1"/>
    </source>
</evidence>
<dbReference type="EMBL" id="JAENHN010000027">
    <property type="protein sequence ID" value="MBK1810727.1"/>
    <property type="molecule type" value="Genomic_DNA"/>
</dbReference>